<protein>
    <recommendedName>
        <fullName evidence="4">Lipoprotein</fullName>
    </recommendedName>
</protein>
<dbReference type="PROSITE" id="PS51257">
    <property type="entry name" value="PROKAR_LIPOPROTEIN"/>
    <property type="match status" value="1"/>
</dbReference>
<evidence type="ECO:0000313" key="3">
    <source>
        <dbReference type="Proteomes" id="UP001206089"/>
    </source>
</evidence>
<feature type="signal peptide" evidence="1">
    <location>
        <begin position="1"/>
        <end position="21"/>
    </location>
</feature>
<gene>
    <name evidence="2" type="ORF">NQD44_08095</name>
</gene>
<keyword evidence="1" id="KW-0732">Signal</keyword>
<dbReference type="EMBL" id="JANJPK010000022">
    <property type="protein sequence ID" value="MCR1233064.1"/>
    <property type="molecule type" value="Genomic_DNA"/>
</dbReference>
<reference evidence="2" key="1">
    <citation type="submission" date="2022-07" db="EMBL/GenBank/DDBJ databases">
        <authorList>
            <person name="Peng Z."/>
        </authorList>
    </citation>
    <scope>NUCLEOTIDE SEQUENCE</scope>
    <source>
        <strain evidence="2">2022WUSS069</strain>
    </source>
</reference>
<name>A0AAW5LYS2_STRSU</name>
<sequence>MKYIKSILTSLTLLLTLILVACSPTEEGDRISTSENGAFVSFKEIEKEYLDSLNNLNWPEGTVLPTALEGETADSFQVGYGDTKASILWEYSWQKEWLETYNTDPARAQAALEELEKALDMGYMSSQRADDSTRNYFREILDKAKLGDPSGFEESLRANQAH</sequence>
<dbReference type="Proteomes" id="UP001206089">
    <property type="component" value="Unassembled WGS sequence"/>
</dbReference>
<organism evidence="2 3">
    <name type="scientific">Streptococcus suis</name>
    <dbReference type="NCBI Taxonomy" id="1307"/>
    <lineage>
        <taxon>Bacteria</taxon>
        <taxon>Bacillati</taxon>
        <taxon>Bacillota</taxon>
        <taxon>Bacilli</taxon>
        <taxon>Lactobacillales</taxon>
        <taxon>Streptococcaceae</taxon>
        <taxon>Streptococcus</taxon>
    </lineage>
</organism>
<dbReference type="AlphaFoldDB" id="A0AAW5LYS2"/>
<accession>A0AAW5LYS2</accession>
<dbReference type="RefSeq" id="WP_024411151.1">
    <property type="nucleotide sequence ID" value="NZ_CP039462.1"/>
</dbReference>
<evidence type="ECO:0008006" key="4">
    <source>
        <dbReference type="Google" id="ProtNLM"/>
    </source>
</evidence>
<comment type="caution">
    <text evidence="2">The sequence shown here is derived from an EMBL/GenBank/DDBJ whole genome shotgun (WGS) entry which is preliminary data.</text>
</comment>
<evidence type="ECO:0000313" key="2">
    <source>
        <dbReference type="EMBL" id="MCR1233064.1"/>
    </source>
</evidence>
<feature type="chain" id="PRO_5043375082" description="Lipoprotein" evidence="1">
    <location>
        <begin position="22"/>
        <end position="162"/>
    </location>
</feature>
<evidence type="ECO:0000256" key="1">
    <source>
        <dbReference type="SAM" id="SignalP"/>
    </source>
</evidence>
<proteinExistence type="predicted"/>